<dbReference type="Proteomes" id="UP000277582">
    <property type="component" value="Unassembled WGS sequence"/>
</dbReference>
<evidence type="ECO:0000313" key="5">
    <source>
        <dbReference type="EMBL" id="RSN77160.1"/>
    </source>
</evidence>
<organism evidence="5 6">
    <name type="scientific">Candidatus Methanodesulfokora washburnensis</name>
    <dbReference type="NCBI Taxonomy" id="2478471"/>
    <lineage>
        <taxon>Archaea</taxon>
        <taxon>Thermoproteota</taxon>
        <taxon>Candidatus Korarchaeia</taxon>
        <taxon>Candidatus Korarchaeia incertae sedis</taxon>
        <taxon>Candidatus Methanodesulfokora</taxon>
    </lineage>
</organism>
<evidence type="ECO:0000256" key="1">
    <source>
        <dbReference type="ARBA" id="ARBA00022741"/>
    </source>
</evidence>
<dbReference type="InterPro" id="IPR043128">
    <property type="entry name" value="Rev_trsase/Diguanyl_cyclase"/>
</dbReference>
<dbReference type="GO" id="GO:0000166">
    <property type="term" value="F:nucleotide binding"/>
    <property type="evidence" value="ECO:0007669"/>
    <property type="project" value="UniProtKB-KW"/>
</dbReference>
<protein>
    <submittedName>
        <fullName evidence="5">Type III-B CRISPR-associated protein Cas10/Cmr2</fullName>
    </submittedName>
</protein>
<dbReference type="RefSeq" id="WP_125670570.1">
    <property type="nucleotide sequence ID" value="NZ_RCOS01000042.1"/>
</dbReference>
<keyword evidence="6" id="KW-1185">Reference proteome</keyword>
<evidence type="ECO:0000259" key="4">
    <source>
        <dbReference type="Pfam" id="PF22335"/>
    </source>
</evidence>
<keyword evidence="1" id="KW-0547">Nucleotide-binding</keyword>
<proteinExistence type="predicted"/>
<name>A0A3R9R8B0_9CREN</name>
<dbReference type="Pfam" id="PF12469">
    <property type="entry name" value="Cmr2_N"/>
    <property type="match status" value="1"/>
</dbReference>
<dbReference type="InterPro" id="IPR024615">
    <property type="entry name" value="CRISPR-assoc_Cmr2_N"/>
</dbReference>
<dbReference type="InterPro" id="IPR038242">
    <property type="entry name" value="Cmr2_N"/>
</dbReference>
<sequence>MSPSSVEEFLLLKTAALFHDPPDKAWCLRRNENHEKWAKELAQEALKGTLLEKAVDMLSDRRVRDADRLAASVDRILLGKLIGDKAGALPERSIKLRNPLYPSIELDLSQIDVQKDKVIEVMKEINGILKKAENLKEAYFALYGLYELVWMHKGLPSGPADTRIPTHSIFDHLYATAAALNWTYTGDGLLLHIDARGVQDFIAQSRKLRDLWASSYMVSALIWSTSLDFIKNYGPDVVLMPTCRFNPFFYCYLVNKVPEIGGFLRKIVKEIRGMEEIVPEEEWPFPRFAIIPGSATLILPFEAFGQDPKKFVEEKFREKWRKFCNGILKLPDMKSLIKTLEEEREYGFVDVPPLSIRVSSSHVNVSKENNPYLKAFEEIDEERRKKLLKVDPACMLPLTRITKEIFDGRRSPLAESKRGFEYCTMCGRLPAIISMPRRKEYEEKIKEMGIPRTVLGEGEKLCPYCLIKRIFSFRPGLALSEILEYGKDVGLGAYPSLADMATFDLKSSFLAELDALNKLWKENTRVKKLIEEVLEPVKEELKVLQWEYQKRKRKEILESNIDSDLKMRLLNFLLAESEDIVLEREKRGRWNELRRILRENNVMINPINTYYALIKADGDSMGEILGGYICGHVCEEESEECKKELEKCIKDYISNLFEGESKGIVSKILSGDIDSAREDAKKKELDEKNIDELSRIINEIISKKRIPVSISYHVSISRALMIAALKDIEYVKESKGVVIYAGGDDLLSVAPVSSAIKIVDDTRLAYGGFVREFYGYRAERFYRFNRYYIPSMGNAGRSYSLYIAHYRYPLYEVMKDSAFRLDEIAKESKWVDGGRGRKDSLVITYSPRGSPESSVIPLSIWKPEFTFTDLTLFLRDTVDMILFKKKISPALLYEASGGDLMWTARRLWEKMEERNWKDPDLFEESIRYLIGRHLLTKEEDPLNKIMKTIRENKSLKRRSKEDGETPLFTELFKSCRLLYSGLRGD</sequence>
<dbReference type="AlphaFoldDB" id="A0A3R9R8B0"/>
<dbReference type="GO" id="GO:0051607">
    <property type="term" value="P:defense response to virus"/>
    <property type="evidence" value="ECO:0007669"/>
    <property type="project" value="UniProtKB-KW"/>
</dbReference>
<evidence type="ECO:0000313" key="6">
    <source>
        <dbReference type="Proteomes" id="UP000277582"/>
    </source>
</evidence>
<evidence type="ECO:0000256" key="2">
    <source>
        <dbReference type="ARBA" id="ARBA00023118"/>
    </source>
</evidence>
<comment type="caution">
    <text evidence="5">The sequence shown here is derived from an EMBL/GenBank/DDBJ whole genome shotgun (WGS) entry which is preliminary data.</text>
</comment>
<evidence type="ECO:0000259" key="3">
    <source>
        <dbReference type="Pfam" id="PF12469"/>
    </source>
</evidence>
<dbReference type="Pfam" id="PF22335">
    <property type="entry name" value="Cas10-Cmr2_palm2"/>
    <property type="match status" value="1"/>
</dbReference>
<feature type="domain" description="CRISPR-associated protein Cmr2 N-terminal" evidence="3">
    <location>
        <begin position="190"/>
        <end position="324"/>
    </location>
</feature>
<dbReference type="InterPro" id="IPR013407">
    <property type="entry name" value="CRISPR-assoc_prot_Cmr2"/>
</dbReference>
<dbReference type="InterPro" id="IPR054767">
    <property type="entry name" value="Cas10-Cmr2_palm2"/>
</dbReference>
<dbReference type="Gene3D" id="3.30.70.270">
    <property type="match status" value="1"/>
</dbReference>
<reference evidence="5 6" key="1">
    <citation type="submission" date="2018-10" db="EMBL/GenBank/DDBJ databases">
        <title>Co-occurring genomic capacity for anaerobic methane metabolism and dissimilatory sulfite reduction discovered in the Korarchaeota.</title>
        <authorList>
            <person name="Mckay L.J."/>
            <person name="Dlakic M."/>
            <person name="Fields M.W."/>
            <person name="Delmont T.O."/>
            <person name="Eren A.M."/>
            <person name="Jay Z.J."/>
            <person name="Klingelsmith K.B."/>
            <person name="Rusch D.B."/>
            <person name="Inskeep W.P."/>
        </authorList>
    </citation>
    <scope>NUCLEOTIDE SEQUENCE [LARGE SCALE GENOMIC DNA]</scope>
    <source>
        <strain evidence="5 6">MDKW</strain>
    </source>
</reference>
<accession>A0A3R9R8B0</accession>
<keyword evidence="2" id="KW-0051">Antiviral defense</keyword>
<dbReference type="NCBIfam" id="TIGR02577">
    <property type="entry name" value="cas_TM1794_Cmr2"/>
    <property type="match status" value="1"/>
</dbReference>
<dbReference type="Gene3D" id="3.30.70.2220">
    <property type="entry name" value="CRISPR-Cas system, Cmr2 subunit, D1 domain, cysteine cluster"/>
    <property type="match status" value="1"/>
</dbReference>
<dbReference type="OrthoDB" id="148218at2157"/>
<gene>
    <name evidence="5" type="primary">cas10</name>
    <name evidence="5" type="ORF">D6D85_02975</name>
</gene>
<feature type="domain" description="Cas10/Cmr2 second palm" evidence="4">
    <location>
        <begin position="690"/>
        <end position="829"/>
    </location>
</feature>
<dbReference type="EMBL" id="RCOS01000042">
    <property type="protein sequence ID" value="RSN77160.1"/>
    <property type="molecule type" value="Genomic_DNA"/>
</dbReference>